<sequence>MTESRQACKPAGTAAAPYPRLLLVLTFDSSTYTADPSSDFVIAGQTLTPGSGVTVSGTPIYYAAAGMDVAVGSSTDAVVLGGLVVSGVGNGIGGAVRCGVLERCVERIVDM</sequence>
<protein>
    <submittedName>
        <fullName evidence="1">Uncharacterized protein</fullName>
    </submittedName>
</protein>
<dbReference type="EMBL" id="JBEFKJ010000030">
    <property type="protein sequence ID" value="KAL2038672.1"/>
    <property type="molecule type" value="Genomic_DNA"/>
</dbReference>
<accession>A0ABR4A2R5</accession>
<keyword evidence="2" id="KW-1185">Reference proteome</keyword>
<comment type="caution">
    <text evidence="1">The sequence shown here is derived from an EMBL/GenBank/DDBJ whole genome shotgun (WGS) entry which is preliminary data.</text>
</comment>
<dbReference type="Proteomes" id="UP001590950">
    <property type="component" value="Unassembled WGS sequence"/>
</dbReference>
<organism evidence="1 2">
    <name type="scientific">Stereocaulon virgatum</name>
    <dbReference type="NCBI Taxonomy" id="373712"/>
    <lineage>
        <taxon>Eukaryota</taxon>
        <taxon>Fungi</taxon>
        <taxon>Dikarya</taxon>
        <taxon>Ascomycota</taxon>
        <taxon>Pezizomycotina</taxon>
        <taxon>Lecanoromycetes</taxon>
        <taxon>OSLEUM clade</taxon>
        <taxon>Lecanoromycetidae</taxon>
        <taxon>Lecanorales</taxon>
        <taxon>Lecanorineae</taxon>
        <taxon>Stereocaulaceae</taxon>
        <taxon>Stereocaulon</taxon>
    </lineage>
</organism>
<reference evidence="1 2" key="1">
    <citation type="submission" date="2024-09" db="EMBL/GenBank/DDBJ databases">
        <title>Rethinking Asexuality: The Enigmatic Case of Functional Sexual Genes in Lepraria (Stereocaulaceae).</title>
        <authorList>
            <person name="Doellman M."/>
            <person name="Sun Y."/>
            <person name="Barcenas-Pena A."/>
            <person name="Lumbsch H.T."/>
            <person name="Grewe F."/>
        </authorList>
    </citation>
    <scope>NUCLEOTIDE SEQUENCE [LARGE SCALE GENOMIC DNA]</scope>
    <source>
        <strain evidence="1 2">Mercado 3170</strain>
    </source>
</reference>
<name>A0ABR4A2R5_9LECA</name>
<evidence type="ECO:0000313" key="2">
    <source>
        <dbReference type="Proteomes" id="UP001590950"/>
    </source>
</evidence>
<evidence type="ECO:0000313" key="1">
    <source>
        <dbReference type="EMBL" id="KAL2038672.1"/>
    </source>
</evidence>
<gene>
    <name evidence="1" type="ORF">N7G274_008430</name>
</gene>
<proteinExistence type="predicted"/>